<dbReference type="RefSeq" id="WP_051641967.1">
    <property type="nucleotide sequence ID" value="NZ_JAGSGC010000001.1"/>
</dbReference>
<dbReference type="Proteomes" id="UP000027192">
    <property type="component" value="Unassembled WGS sequence"/>
</dbReference>
<evidence type="ECO:0000259" key="1">
    <source>
        <dbReference type="Pfam" id="PF13175"/>
    </source>
</evidence>
<dbReference type="PANTHER" id="PTHR43581">
    <property type="entry name" value="ATP/GTP PHOSPHATASE"/>
    <property type="match status" value="1"/>
</dbReference>
<feature type="domain" description="Endonuclease GajA/Old nuclease/RecF-like AAA" evidence="1">
    <location>
        <begin position="417"/>
        <end position="526"/>
    </location>
</feature>
<dbReference type="SUPFAM" id="SSF52540">
    <property type="entry name" value="P-loop containing nucleoside triphosphate hydrolases"/>
    <property type="match status" value="1"/>
</dbReference>
<dbReference type="InterPro" id="IPR051396">
    <property type="entry name" value="Bact_Antivir_Def_Nuclease"/>
</dbReference>
<dbReference type="PANTHER" id="PTHR43581:SF2">
    <property type="entry name" value="EXCINUCLEASE ATPASE SUBUNIT"/>
    <property type="match status" value="1"/>
</dbReference>
<reference evidence="2 3" key="1">
    <citation type="submission" date="2014-04" db="EMBL/GenBank/DDBJ databases">
        <title>Draft genome sequence of Photobacterium halotolerans S2753: a solonamide, ngercheumicin and holomycin producer.</title>
        <authorList>
            <person name="Machado H.R."/>
            <person name="Gram L."/>
        </authorList>
    </citation>
    <scope>NUCLEOTIDE SEQUENCE [LARGE SCALE GENOMIC DNA]</scope>
    <source>
        <strain evidence="2 3">S2753</strain>
    </source>
</reference>
<dbReference type="EMBL" id="JMIB01000017">
    <property type="protein sequence ID" value="KDM91871.1"/>
    <property type="molecule type" value="Genomic_DNA"/>
</dbReference>
<evidence type="ECO:0000313" key="2">
    <source>
        <dbReference type="EMBL" id="KDM91871.1"/>
    </source>
</evidence>
<keyword evidence="3" id="KW-1185">Reference proteome</keyword>
<dbReference type="AlphaFoldDB" id="A0A066RRX3"/>
<name>A0A066RRX3_9GAMM</name>
<organism evidence="2 3">
    <name type="scientific">Photobacterium galatheae</name>
    <dbReference type="NCBI Taxonomy" id="1654360"/>
    <lineage>
        <taxon>Bacteria</taxon>
        <taxon>Pseudomonadati</taxon>
        <taxon>Pseudomonadota</taxon>
        <taxon>Gammaproteobacteria</taxon>
        <taxon>Vibrionales</taxon>
        <taxon>Vibrionaceae</taxon>
        <taxon>Photobacterium</taxon>
    </lineage>
</organism>
<protein>
    <recommendedName>
        <fullName evidence="1">Endonuclease GajA/Old nuclease/RecF-like AAA domain-containing protein</fullName>
    </recommendedName>
</protein>
<proteinExistence type="predicted"/>
<dbReference type="Pfam" id="PF13175">
    <property type="entry name" value="AAA_15"/>
    <property type="match status" value="2"/>
</dbReference>
<dbReference type="InterPro" id="IPR041685">
    <property type="entry name" value="AAA_GajA/Old/RecF-like"/>
</dbReference>
<evidence type="ECO:0000313" key="3">
    <source>
        <dbReference type="Proteomes" id="UP000027192"/>
    </source>
</evidence>
<gene>
    <name evidence="2" type="ORF">EA58_09080</name>
</gene>
<sequence length="595" mass="67079">MKITKLTLTNFRSFQRSQTIEFAPVTLLFGPNSVGKSSVLMGLFYLHHLLKTGECSPVRIEGLNNKYIGGFKNLIHGRDLTEAMVIRLDFDKHDTIGSNYSELAELFEDFDLILESPSTVSRQVGVEFEIRWSESRETAYVAKYRVLLEGALIAELTSDAGLKQPTISYINYVHPLLLPDNHNEWVLDAFENELPLHPENKSILLELLEVSSTDTRAINHGAEPLDEINGKPLMFSEDAFVSEFHQQLNESRGQLVRYLDSGIDDPDESILSLHHIPISFSGISGALPKLGRKLVLSLDLNIDDDVIDTSDEISASKKLTLFEARATEILSDIIVAPLDDLLKLLEQSLCIGPLRVVPDEQFHLDSNYKQGQWYNGEAAWHSLLNADKRLLDEINSWLFQKNRLNLDYGLALRKTKAITEVSILSAQANSSPEAKYQLPRGYNEYFRVALWDEINQLDVAPNEVGAGISQLMPLVVAALSRKRGLIACEQPELHIHPRVQVAVADLLTQATDAPQFLIETHSEHLILRLLKRVRQTTDEELPDELKPVIASNISIVCLEPSENGAVVRQVRVNEDGEFTSRWPRGFFSERREELM</sequence>
<accession>A0A066RRX3</accession>
<dbReference type="Gene3D" id="3.40.50.300">
    <property type="entry name" value="P-loop containing nucleotide triphosphate hydrolases"/>
    <property type="match status" value="1"/>
</dbReference>
<dbReference type="STRING" id="1654360.EA58_09080"/>
<feature type="domain" description="Endonuclease GajA/Old nuclease/RecF-like AAA" evidence="1">
    <location>
        <begin position="1"/>
        <end position="47"/>
    </location>
</feature>
<dbReference type="OrthoDB" id="3322489at2"/>
<dbReference type="InterPro" id="IPR027417">
    <property type="entry name" value="P-loop_NTPase"/>
</dbReference>
<comment type="caution">
    <text evidence="2">The sequence shown here is derived from an EMBL/GenBank/DDBJ whole genome shotgun (WGS) entry which is preliminary data.</text>
</comment>